<dbReference type="Proteomes" id="UP001482620">
    <property type="component" value="Unassembled WGS sequence"/>
</dbReference>
<comment type="caution">
    <text evidence="1">The sequence shown here is derived from an EMBL/GenBank/DDBJ whole genome shotgun (WGS) entry which is preliminary data.</text>
</comment>
<name>A0ABV0UTG4_9TELE</name>
<gene>
    <name evidence="1" type="ORF">ILYODFUR_015589</name>
</gene>
<dbReference type="EMBL" id="JAHRIQ010082472">
    <property type="protein sequence ID" value="MEQ2248079.1"/>
    <property type="molecule type" value="Genomic_DNA"/>
</dbReference>
<accession>A0ABV0UTG4</accession>
<reference evidence="1 2" key="1">
    <citation type="submission" date="2021-06" db="EMBL/GenBank/DDBJ databases">
        <authorList>
            <person name="Palmer J.M."/>
        </authorList>
    </citation>
    <scope>NUCLEOTIDE SEQUENCE [LARGE SCALE GENOMIC DNA]</scope>
    <source>
        <strain evidence="2">if_2019</strain>
        <tissue evidence="1">Muscle</tissue>
    </source>
</reference>
<evidence type="ECO:0000313" key="2">
    <source>
        <dbReference type="Proteomes" id="UP001482620"/>
    </source>
</evidence>
<evidence type="ECO:0000313" key="1">
    <source>
        <dbReference type="EMBL" id="MEQ2248079.1"/>
    </source>
</evidence>
<organism evidence="1 2">
    <name type="scientific">Ilyodon furcidens</name>
    <name type="common">goldbreast splitfin</name>
    <dbReference type="NCBI Taxonomy" id="33524"/>
    <lineage>
        <taxon>Eukaryota</taxon>
        <taxon>Metazoa</taxon>
        <taxon>Chordata</taxon>
        <taxon>Craniata</taxon>
        <taxon>Vertebrata</taxon>
        <taxon>Euteleostomi</taxon>
        <taxon>Actinopterygii</taxon>
        <taxon>Neopterygii</taxon>
        <taxon>Teleostei</taxon>
        <taxon>Neoteleostei</taxon>
        <taxon>Acanthomorphata</taxon>
        <taxon>Ovalentaria</taxon>
        <taxon>Atherinomorphae</taxon>
        <taxon>Cyprinodontiformes</taxon>
        <taxon>Goodeidae</taxon>
        <taxon>Ilyodon</taxon>
    </lineage>
</organism>
<keyword evidence="2" id="KW-1185">Reference proteome</keyword>
<proteinExistence type="predicted"/>
<protein>
    <submittedName>
        <fullName evidence="1">Uncharacterized protein</fullName>
    </submittedName>
</protein>
<sequence length="117" mass="13276">MYLSTCLNACRLFHINPFIFLTAGETQVLVVIPLRSAFLTVNAGLPVPFYRSCQMIGAEWRVPRDAKHVVSAATRRQRQMAWVPAVGMSVIPQRERKGRGRSDRSEEEKGGFELWLV</sequence>